<organism evidence="2 3">
    <name type="scientific">Sporothrix bragantina</name>
    <dbReference type="NCBI Taxonomy" id="671064"/>
    <lineage>
        <taxon>Eukaryota</taxon>
        <taxon>Fungi</taxon>
        <taxon>Dikarya</taxon>
        <taxon>Ascomycota</taxon>
        <taxon>Pezizomycotina</taxon>
        <taxon>Sordariomycetes</taxon>
        <taxon>Sordariomycetidae</taxon>
        <taxon>Ophiostomatales</taxon>
        <taxon>Ophiostomataceae</taxon>
        <taxon>Sporothrix</taxon>
    </lineage>
</organism>
<evidence type="ECO:0000313" key="2">
    <source>
        <dbReference type="EMBL" id="CAK7219993.1"/>
    </source>
</evidence>
<feature type="compositionally biased region" description="Low complexity" evidence="1">
    <location>
        <begin position="149"/>
        <end position="163"/>
    </location>
</feature>
<evidence type="ECO:0000313" key="3">
    <source>
        <dbReference type="Proteomes" id="UP001642406"/>
    </source>
</evidence>
<sequence>MGEMLFAISSQAQASFSNGSHMDLALSTSSTSYKPTASHIENDPARPRTVDLQDADLCPRPSEQPHQNIVDKKDEDFATKNVSLLPPAPVRKGAHILAEDQPNYRVEPQIEERPFASPVGSPLLRLPLEIRLQIYRWVLLLGIAGPAPSNSSSNNTGSNSSNSPKTATDPSVSTSGLLFHCMPPYFFDSPQHFGAGEGHFFTGLFSANAHRTPVEYRTIKLQEELSKDDQETTKAENEATLLAAHRPVGRPLPVGLLASCRQIYGEARLLAFETSEFVFVRLFSSGLSTAHAFIVLGSQTYPGNIGGSPPRLRPWQRDHLRYMRLELDVSVADMDWRGPERDPIYVGDNATKKGPTIIDAAKWLALCDALSKGLQGLRILLNITEERHQNGNDEVVEESAYEGNGTKVASADVAQSILVQGFRRLAALRQLEIELVWVLRGRFRSRAANMTPAATRANLNWCASVENAINNERQKSLSEDAAHWPVNTKVVCVERIYDEERRMA</sequence>
<dbReference type="PANTHER" id="PTHR38790:SF4">
    <property type="entry name" value="2EXR DOMAIN-CONTAINING PROTEIN"/>
    <property type="match status" value="1"/>
</dbReference>
<dbReference type="EMBL" id="CAWUHC010000029">
    <property type="protein sequence ID" value="CAK7219993.1"/>
    <property type="molecule type" value="Genomic_DNA"/>
</dbReference>
<comment type="caution">
    <text evidence="2">The sequence shown here is derived from an EMBL/GenBank/DDBJ whole genome shotgun (WGS) entry which is preliminary data.</text>
</comment>
<dbReference type="PANTHER" id="PTHR38790">
    <property type="entry name" value="2EXR DOMAIN-CONTAINING PROTEIN-RELATED"/>
    <property type="match status" value="1"/>
</dbReference>
<keyword evidence="3" id="KW-1185">Reference proteome</keyword>
<reference evidence="2 3" key="1">
    <citation type="submission" date="2024-01" db="EMBL/GenBank/DDBJ databases">
        <authorList>
            <person name="Allen C."/>
            <person name="Tagirdzhanova G."/>
        </authorList>
    </citation>
    <scope>NUCLEOTIDE SEQUENCE [LARGE SCALE GENOMIC DNA]</scope>
</reference>
<evidence type="ECO:0000256" key="1">
    <source>
        <dbReference type="SAM" id="MobiDB-lite"/>
    </source>
</evidence>
<name>A0ABP0BK41_9PEZI</name>
<gene>
    <name evidence="2" type="ORF">SBRCBS47491_004039</name>
</gene>
<accession>A0ABP0BK41</accession>
<proteinExistence type="predicted"/>
<feature type="region of interest" description="Disordered" evidence="1">
    <location>
        <begin position="148"/>
        <end position="169"/>
    </location>
</feature>
<protein>
    <submittedName>
        <fullName evidence="2">Uncharacterized protein</fullName>
    </submittedName>
</protein>
<dbReference type="Proteomes" id="UP001642406">
    <property type="component" value="Unassembled WGS sequence"/>
</dbReference>